<dbReference type="EMBL" id="CAJOBH010232387">
    <property type="protein sequence ID" value="CAF5076552.1"/>
    <property type="molecule type" value="Genomic_DNA"/>
</dbReference>
<dbReference type="AlphaFoldDB" id="A0A8S3EFX7"/>
<comment type="caution">
    <text evidence="1">The sequence shown here is derived from an EMBL/GenBank/DDBJ whole genome shotgun (WGS) entry which is preliminary data.</text>
</comment>
<accession>A0A8S3EFX7</accession>
<proteinExistence type="predicted"/>
<feature type="non-terminal residue" evidence="1">
    <location>
        <position position="29"/>
    </location>
</feature>
<evidence type="ECO:0000313" key="1">
    <source>
        <dbReference type="EMBL" id="CAF5076552.1"/>
    </source>
</evidence>
<sequence length="29" mass="3368">MAADSNSVKDKEKIYPSFTELRIYPSFTE</sequence>
<gene>
    <name evidence="1" type="ORF">BYL167_LOCUS61344</name>
</gene>
<evidence type="ECO:0000313" key="2">
    <source>
        <dbReference type="Proteomes" id="UP000681967"/>
    </source>
</evidence>
<name>A0A8S3EFX7_9BILA</name>
<dbReference type="Proteomes" id="UP000681967">
    <property type="component" value="Unassembled WGS sequence"/>
</dbReference>
<organism evidence="1 2">
    <name type="scientific">Rotaria magnacalcarata</name>
    <dbReference type="NCBI Taxonomy" id="392030"/>
    <lineage>
        <taxon>Eukaryota</taxon>
        <taxon>Metazoa</taxon>
        <taxon>Spiralia</taxon>
        <taxon>Gnathifera</taxon>
        <taxon>Rotifera</taxon>
        <taxon>Eurotatoria</taxon>
        <taxon>Bdelloidea</taxon>
        <taxon>Philodinida</taxon>
        <taxon>Philodinidae</taxon>
        <taxon>Rotaria</taxon>
    </lineage>
</organism>
<reference evidence="1" key="1">
    <citation type="submission" date="2021-02" db="EMBL/GenBank/DDBJ databases">
        <authorList>
            <person name="Nowell W R."/>
        </authorList>
    </citation>
    <scope>NUCLEOTIDE SEQUENCE</scope>
</reference>
<protein>
    <submittedName>
        <fullName evidence="1">Uncharacterized protein</fullName>
    </submittedName>
</protein>